<dbReference type="Proteomes" id="UP000267368">
    <property type="component" value="Unassembled WGS sequence"/>
</dbReference>
<dbReference type="OrthoDB" id="3174942at2"/>
<gene>
    <name evidence="2" type="ORF">DMP07_06040</name>
</gene>
<reference evidence="3" key="1">
    <citation type="submission" date="2018-05" db="EMBL/GenBank/DDBJ databases">
        <title>Genome Sequencing of selected type strains of the family Eggerthellaceae.</title>
        <authorList>
            <person name="Danylec N."/>
            <person name="Stoll D.A."/>
            <person name="Doetsch A."/>
            <person name="Huch M."/>
        </authorList>
    </citation>
    <scope>NUCLEOTIDE SEQUENCE [LARGE SCALE GENOMIC DNA]</scope>
    <source>
        <strain evidence="3">DSM 17537</strain>
    </source>
</reference>
<feature type="compositionally biased region" description="Basic and acidic residues" evidence="1">
    <location>
        <begin position="101"/>
        <end position="123"/>
    </location>
</feature>
<proteinExistence type="predicted"/>
<comment type="caution">
    <text evidence="2">The sequence shown here is derived from an EMBL/GenBank/DDBJ whole genome shotgun (WGS) entry which is preliminary data.</text>
</comment>
<name>A0A3N0AFC8_9ACTN</name>
<evidence type="ECO:0000256" key="1">
    <source>
        <dbReference type="SAM" id="MobiDB-lite"/>
    </source>
</evidence>
<organism evidence="2 3">
    <name type="scientific">Slackia faecicanis</name>
    <dbReference type="NCBI Taxonomy" id="255723"/>
    <lineage>
        <taxon>Bacteria</taxon>
        <taxon>Bacillati</taxon>
        <taxon>Actinomycetota</taxon>
        <taxon>Coriobacteriia</taxon>
        <taxon>Eggerthellales</taxon>
        <taxon>Eggerthellaceae</taxon>
        <taxon>Slackia</taxon>
    </lineage>
</organism>
<keyword evidence="3" id="KW-1185">Reference proteome</keyword>
<dbReference type="RefSeq" id="WP_123198281.1">
    <property type="nucleotide sequence ID" value="NZ_QICB01000003.1"/>
</dbReference>
<dbReference type="EMBL" id="QICB01000003">
    <property type="protein sequence ID" value="RNL19963.1"/>
    <property type="molecule type" value="Genomic_DNA"/>
</dbReference>
<evidence type="ECO:0000313" key="2">
    <source>
        <dbReference type="EMBL" id="RNL19963.1"/>
    </source>
</evidence>
<evidence type="ECO:0000313" key="3">
    <source>
        <dbReference type="Proteomes" id="UP000267368"/>
    </source>
</evidence>
<protein>
    <submittedName>
        <fullName evidence="2">Uncharacterized protein</fullName>
    </submittedName>
</protein>
<feature type="region of interest" description="Disordered" evidence="1">
    <location>
        <begin position="101"/>
        <end position="129"/>
    </location>
</feature>
<dbReference type="AlphaFoldDB" id="A0A3N0AFC8"/>
<accession>A0A3N0AFC8</accession>
<sequence length="129" mass="14211">MSEIGKLINDAIDKAQELASEMKEAGDKVIDVIQEQTPAVMESARVKREDMANATRENIPVLIDEAKAAADRAMEARKEVAERMMDATVQIADKSVEMTKEMGDRAAEAAKATVERISKKESENEADEE</sequence>